<dbReference type="AlphaFoldDB" id="A0A7I8D7I2"/>
<keyword evidence="2" id="KW-1185">Reference proteome</keyword>
<proteinExistence type="predicted"/>
<name>A0A7I8D7I2_9FIRM</name>
<dbReference type="KEGG" id="sman:C12CBH8_20880"/>
<evidence type="ECO:0000313" key="2">
    <source>
        <dbReference type="Proteomes" id="UP000593890"/>
    </source>
</evidence>
<reference evidence="2" key="1">
    <citation type="submission" date="2020-07" db="EMBL/GenBank/DDBJ databases">
        <title>Complete genome sequencing of Clostridia bacterium strain 12CBH8.</title>
        <authorList>
            <person name="Sakamoto M."/>
            <person name="Murakami T."/>
            <person name="Mori H."/>
        </authorList>
    </citation>
    <scope>NUCLEOTIDE SEQUENCE [LARGE SCALE GENOMIC DNA]</scope>
    <source>
        <strain evidence="2">12CBH8</strain>
    </source>
</reference>
<dbReference type="RefSeq" id="WP_215533206.1">
    <property type="nucleotide sequence ID" value="NZ_AP023321.1"/>
</dbReference>
<sequence length="114" mass="13184">MKLDLRNNAAAQDMIRIIMREKNLSAEDAVAFAVNRDMYQKILKAGYASIAFDLWGHDNPERVWDALSTPVLDLKFDKLQENLIEGISEKESVDYETAICYFLIFTMDYLGYHI</sequence>
<accession>A0A7I8D7I2</accession>
<gene>
    <name evidence="1" type="ORF">C12CBH8_20880</name>
</gene>
<protein>
    <submittedName>
        <fullName evidence="1">Uncharacterized protein</fullName>
    </submittedName>
</protein>
<organism evidence="1 2">
    <name type="scientific">Solibaculum mannosilyticum</name>
    <dbReference type="NCBI Taxonomy" id="2780922"/>
    <lineage>
        <taxon>Bacteria</taxon>
        <taxon>Bacillati</taxon>
        <taxon>Bacillota</taxon>
        <taxon>Clostridia</taxon>
        <taxon>Eubacteriales</taxon>
        <taxon>Oscillospiraceae</taxon>
        <taxon>Solibaculum</taxon>
    </lineage>
</organism>
<dbReference type="Proteomes" id="UP000593890">
    <property type="component" value="Chromosome"/>
</dbReference>
<dbReference type="EMBL" id="AP023321">
    <property type="protein sequence ID" value="BCI61449.1"/>
    <property type="molecule type" value="Genomic_DNA"/>
</dbReference>
<evidence type="ECO:0000313" key="1">
    <source>
        <dbReference type="EMBL" id="BCI61449.1"/>
    </source>
</evidence>